<dbReference type="GO" id="GO:0031012">
    <property type="term" value="C:extracellular matrix"/>
    <property type="evidence" value="ECO:0007669"/>
    <property type="project" value="TreeGrafter"/>
</dbReference>
<dbReference type="GO" id="GO:0007165">
    <property type="term" value="P:signal transduction"/>
    <property type="evidence" value="ECO:0007669"/>
    <property type="project" value="InterPro"/>
</dbReference>
<feature type="domain" description="IGFBP N-terminal" evidence="8">
    <location>
        <begin position="17"/>
        <end position="92"/>
    </location>
</feature>
<keyword evidence="10" id="KW-1185">Reference proteome</keyword>
<comment type="subcellular location">
    <subcellularLocation>
        <location evidence="1">Secreted</location>
    </subcellularLocation>
</comment>
<dbReference type="PANTHER" id="PTHR11348">
    <property type="entry name" value="CONNECTIVE TISSUE GROWTH FACTOR-RELATED"/>
    <property type="match status" value="1"/>
</dbReference>
<dbReference type="EMBL" id="VWZJ01011210">
    <property type="protein sequence ID" value="NXG64720.1"/>
    <property type="molecule type" value="Genomic_DNA"/>
</dbReference>
<keyword evidence="4" id="KW-0732">Signal</keyword>
<evidence type="ECO:0000256" key="6">
    <source>
        <dbReference type="PROSITE-ProRule" id="PRU00039"/>
    </source>
</evidence>
<dbReference type="Proteomes" id="UP000518305">
    <property type="component" value="Unassembled WGS sequence"/>
</dbReference>
<dbReference type="InterPro" id="IPR050941">
    <property type="entry name" value="CCN"/>
</dbReference>
<evidence type="ECO:0000256" key="2">
    <source>
        <dbReference type="ARBA" id="ARBA00008125"/>
    </source>
</evidence>
<sequence length="329" mass="35979">HSPPVKPGERSSDTGAAPQRQELCQWPCRCPPVPTCSPGVSLVQDGCGCCRVCARQAGEPCNEAATCDPHKGLYCDYSGDQPRYETGVCAYLVAVGCEINGVYYLNGQTFQPHPLYKCLCVSGAIGCTPAFPPRAAARPCARAVGREKPGHPTCGPGQHKQLPSANYRLLSAYRNPPVVLKNKCLVQVTRWSPCSRTCGLGISSRVTNDNSKCEMKREKRLCFIQPCLPSTLQEIKIPKGKTCQPTFQLPAAEKLFFSGCSSTKSYKLTFCGVCLDKRCCVPNKSRTVTVQFECPREGSFQWRMLWITSCVCQRACTAPGDTFSELRAL</sequence>
<dbReference type="GO" id="GO:0008201">
    <property type="term" value="F:heparin binding"/>
    <property type="evidence" value="ECO:0007669"/>
    <property type="project" value="TreeGrafter"/>
</dbReference>
<dbReference type="InterPro" id="IPR006207">
    <property type="entry name" value="Cys_knot_C"/>
</dbReference>
<feature type="domain" description="CTCK" evidence="7">
    <location>
        <begin position="243"/>
        <end position="317"/>
    </location>
</feature>
<comment type="similarity">
    <text evidence="2">Belongs to the CCN family.</text>
</comment>
<evidence type="ECO:0000259" key="7">
    <source>
        <dbReference type="PROSITE" id="PS01225"/>
    </source>
</evidence>
<dbReference type="GO" id="GO:0045597">
    <property type="term" value="P:positive regulation of cell differentiation"/>
    <property type="evidence" value="ECO:0007669"/>
    <property type="project" value="TreeGrafter"/>
</dbReference>
<dbReference type="InterPro" id="IPR043973">
    <property type="entry name" value="TSP1_CCN"/>
</dbReference>
<comment type="caution">
    <text evidence="9">The sequence shown here is derived from an EMBL/GenBank/DDBJ whole genome shotgun (WGS) entry which is preliminary data.</text>
</comment>
<dbReference type="InterPro" id="IPR000867">
    <property type="entry name" value="IGFBP-like"/>
</dbReference>
<keyword evidence="5" id="KW-1015">Disulfide bond</keyword>
<dbReference type="Pfam" id="PF00007">
    <property type="entry name" value="Cys_knot"/>
    <property type="match status" value="1"/>
</dbReference>
<organism evidence="9 10">
    <name type="scientific">Hemiprocne comata</name>
    <dbReference type="NCBI Taxonomy" id="243314"/>
    <lineage>
        <taxon>Eukaryota</taxon>
        <taxon>Metazoa</taxon>
        <taxon>Chordata</taxon>
        <taxon>Craniata</taxon>
        <taxon>Vertebrata</taxon>
        <taxon>Euteleostomi</taxon>
        <taxon>Archelosauria</taxon>
        <taxon>Archosauria</taxon>
        <taxon>Dinosauria</taxon>
        <taxon>Saurischia</taxon>
        <taxon>Theropoda</taxon>
        <taxon>Coelurosauria</taxon>
        <taxon>Aves</taxon>
        <taxon>Neognathae</taxon>
        <taxon>Neoaves</taxon>
        <taxon>Strisores</taxon>
        <taxon>Apodiformes</taxon>
        <taxon>Apodidae</taxon>
        <taxon>Hemiprocninae</taxon>
        <taxon>Hemiprocne</taxon>
    </lineage>
</organism>
<dbReference type="Gene3D" id="2.20.100.10">
    <property type="entry name" value="Thrombospondin type-1 (TSP1) repeat"/>
    <property type="match status" value="1"/>
</dbReference>
<feature type="non-terminal residue" evidence="9">
    <location>
        <position position="329"/>
    </location>
</feature>
<dbReference type="PROSITE" id="PS51323">
    <property type="entry name" value="IGFBP_N_2"/>
    <property type="match status" value="1"/>
</dbReference>
<dbReference type="AlphaFoldDB" id="A0A7K9DKL2"/>
<dbReference type="Pfam" id="PF00219">
    <property type="entry name" value="IGFBP"/>
    <property type="match status" value="1"/>
</dbReference>
<feature type="non-terminal residue" evidence="9">
    <location>
        <position position="1"/>
    </location>
</feature>
<accession>A0A7K9DKL2</accession>
<evidence type="ECO:0000313" key="10">
    <source>
        <dbReference type="Proteomes" id="UP000518305"/>
    </source>
</evidence>
<dbReference type="Pfam" id="PF19035">
    <property type="entry name" value="TSP1_CCN"/>
    <property type="match status" value="1"/>
</dbReference>
<dbReference type="SMART" id="SM00041">
    <property type="entry name" value="CT"/>
    <property type="match status" value="1"/>
</dbReference>
<evidence type="ECO:0000313" key="9">
    <source>
        <dbReference type="EMBL" id="NXG64720.1"/>
    </source>
</evidence>
<dbReference type="SMART" id="SM00209">
    <property type="entry name" value="TSP1"/>
    <property type="match status" value="1"/>
</dbReference>
<dbReference type="SMART" id="SM00121">
    <property type="entry name" value="IB"/>
    <property type="match status" value="1"/>
</dbReference>
<dbReference type="InterPro" id="IPR006208">
    <property type="entry name" value="Glyco_hormone_CN"/>
</dbReference>
<dbReference type="SUPFAM" id="SSF57603">
    <property type="entry name" value="FnI-like domain"/>
    <property type="match status" value="1"/>
</dbReference>
<dbReference type="InterPro" id="IPR017891">
    <property type="entry name" value="Insulin_GF-bd_Cys-rich_CS"/>
</dbReference>
<dbReference type="SUPFAM" id="SSF82895">
    <property type="entry name" value="TSP-1 type 1 repeat"/>
    <property type="match status" value="1"/>
</dbReference>
<evidence type="ECO:0000256" key="4">
    <source>
        <dbReference type="ARBA" id="ARBA00022729"/>
    </source>
</evidence>
<evidence type="ECO:0000259" key="8">
    <source>
        <dbReference type="PROSITE" id="PS51323"/>
    </source>
</evidence>
<dbReference type="PANTHER" id="PTHR11348:SF3">
    <property type="entry name" value="CELLULAR COMMUNICATION NETWORK FACTOR 6"/>
    <property type="match status" value="1"/>
</dbReference>
<gene>
    <name evidence="9" type="primary">Wisp3</name>
    <name evidence="9" type="ORF">HEMCOM_R10068</name>
</gene>
<protein>
    <submittedName>
        <fullName evidence="9">WISP3 protein</fullName>
    </submittedName>
</protein>
<keyword evidence="3" id="KW-0964">Secreted</keyword>
<dbReference type="OrthoDB" id="365605at2759"/>
<dbReference type="Gene3D" id="4.10.40.20">
    <property type="match status" value="1"/>
</dbReference>
<dbReference type="GO" id="GO:0005615">
    <property type="term" value="C:extracellular space"/>
    <property type="evidence" value="ECO:0007669"/>
    <property type="project" value="TreeGrafter"/>
</dbReference>
<proteinExistence type="inferred from homology"/>
<dbReference type="PROSITE" id="PS50092">
    <property type="entry name" value="TSP1"/>
    <property type="match status" value="1"/>
</dbReference>
<reference evidence="9 10" key="1">
    <citation type="submission" date="2019-09" db="EMBL/GenBank/DDBJ databases">
        <title>Bird 10,000 Genomes (B10K) Project - Family phase.</title>
        <authorList>
            <person name="Zhang G."/>
        </authorList>
    </citation>
    <scope>NUCLEOTIDE SEQUENCE [LARGE SCALE GENOMIC DNA]</scope>
    <source>
        <strain evidence="9">B10K-DU-001-23</strain>
        <tissue evidence="9">Muscle</tissue>
    </source>
</reference>
<dbReference type="PROSITE" id="PS00222">
    <property type="entry name" value="IGFBP_N_1"/>
    <property type="match status" value="1"/>
</dbReference>
<dbReference type="PROSITE" id="PS01225">
    <property type="entry name" value="CTCK_2"/>
    <property type="match status" value="1"/>
</dbReference>
<dbReference type="InterPro" id="IPR009030">
    <property type="entry name" value="Growth_fac_rcpt_cys_sf"/>
</dbReference>
<dbReference type="InterPro" id="IPR000884">
    <property type="entry name" value="TSP1_rpt"/>
</dbReference>
<dbReference type="GO" id="GO:0005178">
    <property type="term" value="F:integrin binding"/>
    <property type="evidence" value="ECO:0007669"/>
    <property type="project" value="TreeGrafter"/>
</dbReference>
<dbReference type="InterPro" id="IPR036383">
    <property type="entry name" value="TSP1_rpt_sf"/>
</dbReference>
<name>A0A7K9DKL2_9AVES</name>
<evidence type="ECO:0000256" key="5">
    <source>
        <dbReference type="ARBA" id="ARBA00023157"/>
    </source>
</evidence>
<dbReference type="SUPFAM" id="SSF57184">
    <property type="entry name" value="Growth factor receptor domain"/>
    <property type="match status" value="1"/>
</dbReference>
<evidence type="ECO:0000256" key="3">
    <source>
        <dbReference type="ARBA" id="ARBA00022525"/>
    </source>
</evidence>
<comment type="caution">
    <text evidence="6">Lacks conserved residue(s) required for the propagation of feature annotation.</text>
</comment>
<evidence type="ECO:0000256" key="1">
    <source>
        <dbReference type="ARBA" id="ARBA00004613"/>
    </source>
</evidence>
<dbReference type="GO" id="GO:0007155">
    <property type="term" value="P:cell adhesion"/>
    <property type="evidence" value="ECO:0007669"/>
    <property type="project" value="TreeGrafter"/>
</dbReference>